<reference evidence="1 2" key="1">
    <citation type="submission" date="2020-05" db="EMBL/GenBank/DDBJ databases">
        <authorList>
            <person name="Campoy J."/>
            <person name="Schneeberger K."/>
            <person name="Spophaly S."/>
        </authorList>
    </citation>
    <scope>NUCLEOTIDE SEQUENCE [LARGE SCALE GENOMIC DNA]</scope>
    <source>
        <strain evidence="1">PruArmRojPasFocal</strain>
    </source>
</reference>
<dbReference type="EMBL" id="CAEKDK010000007">
    <property type="protein sequence ID" value="CAB4285901.1"/>
    <property type="molecule type" value="Genomic_DNA"/>
</dbReference>
<dbReference type="Proteomes" id="UP000507222">
    <property type="component" value="Unassembled WGS sequence"/>
</dbReference>
<evidence type="ECO:0000313" key="2">
    <source>
        <dbReference type="Proteomes" id="UP000507222"/>
    </source>
</evidence>
<name>A0A6J5VCE2_PRUAR</name>
<protein>
    <submittedName>
        <fullName evidence="1">Uncharacterized protein</fullName>
    </submittedName>
</protein>
<proteinExistence type="predicted"/>
<organism evidence="1 2">
    <name type="scientific">Prunus armeniaca</name>
    <name type="common">Apricot</name>
    <name type="synonym">Armeniaca vulgaris</name>
    <dbReference type="NCBI Taxonomy" id="36596"/>
    <lineage>
        <taxon>Eukaryota</taxon>
        <taxon>Viridiplantae</taxon>
        <taxon>Streptophyta</taxon>
        <taxon>Embryophyta</taxon>
        <taxon>Tracheophyta</taxon>
        <taxon>Spermatophyta</taxon>
        <taxon>Magnoliopsida</taxon>
        <taxon>eudicotyledons</taxon>
        <taxon>Gunneridae</taxon>
        <taxon>Pentapetalae</taxon>
        <taxon>rosids</taxon>
        <taxon>fabids</taxon>
        <taxon>Rosales</taxon>
        <taxon>Rosaceae</taxon>
        <taxon>Amygdaloideae</taxon>
        <taxon>Amygdaleae</taxon>
        <taxon>Prunus</taxon>
    </lineage>
</organism>
<accession>A0A6J5VCE2</accession>
<sequence length="70" mass="7725">MVVQIPEIAEIKCAALEDDPKSPFVLPFGRKTTKAKIIVFGITLVLELLVNEIHHEVLGAKAEARRSTTQ</sequence>
<gene>
    <name evidence="1" type="ORF">CURHAP_LOCUS41964</name>
</gene>
<dbReference type="AlphaFoldDB" id="A0A6J5VCE2"/>
<evidence type="ECO:0000313" key="1">
    <source>
        <dbReference type="EMBL" id="CAB4285901.1"/>
    </source>
</evidence>